<evidence type="ECO:0000256" key="1">
    <source>
        <dbReference type="SAM" id="MobiDB-lite"/>
    </source>
</evidence>
<feature type="compositionally biased region" description="Basic residues" evidence="1">
    <location>
        <begin position="212"/>
        <end position="224"/>
    </location>
</feature>
<gene>
    <name evidence="2" type="ORF">PXEA_LOCUS27774</name>
</gene>
<feature type="compositionally biased region" description="Basic residues" evidence="1">
    <location>
        <begin position="147"/>
        <end position="160"/>
    </location>
</feature>
<dbReference type="Proteomes" id="UP000784294">
    <property type="component" value="Unassembled WGS sequence"/>
</dbReference>
<sequence length="283" mass="31325">MPAKHLGKYYVHGSTLEMIMQTMDSGLVVTTESSLLTRGKIQQVGLEVTPADFNFEPTRSVLPGIAACLAPRNVPRDSISDTLLPSLMGDSLTMGTGQIQFERATRASTRRKSVQRPIVEDEEGVEGEEDEEQLDENEGDSDYKPARASRSHSRAQRRRGCLSSVKRQHGVLCQPNCVSAEKRICRRQASRANLRQSTVAMVSGNHTALREVRHHRGGRRRRRRQSDTRQSSSVQRLAATVEELEQTTGNSIGEVLRESLRAASALDWSSVDLAEFPGDLGCI</sequence>
<accession>A0A3S5C496</accession>
<feature type="region of interest" description="Disordered" evidence="1">
    <location>
        <begin position="212"/>
        <end position="236"/>
    </location>
</feature>
<comment type="caution">
    <text evidence="2">The sequence shown here is derived from an EMBL/GenBank/DDBJ whole genome shotgun (WGS) entry which is preliminary data.</text>
</comment>
<feature type="compositionally biased region" description="Acidic residues" evidence="1">
    <location>
        <begin position="120"/>
        <end position="140"/>
    </location>
</feature>
<evidence type="ECO:0000313" key="3">
    <source>
        <dbReference type="Proteomes" id="UP000784294"/>
    </source>
</evidence>
<organism evidence="2 3">
    <name type="scientific">Protopolystoma xenopodis</name>
    <dbReference type="NCBI Taxonomy" id="117903"/>
    <lineage>
        <taxon>Eukaryota</taxon>
        <taxon>Metazoa</taxon>
        <taxon>Spiralia</taxon>
        <taxon>Lophotrochozoa</taxon>
        <taxon>Platyhelminthes</taxon>
        <taxon>Monogenea</taxon>
        <taxon>Polyopisthocotylea</taxon>
        <taxon>Polystomatidea</taxon>
        <taxon>Polystomatidae</taxon>
        <taxon>Protopolystoma</taxon>
    </lineage>
</organism>
<keyword evidence="3" id="KW-1185">Reference proteome</keyword>
<name>A0A3S5C496_9PLAT</name>
<reference evidence="2" key="1">
    <citation type="submission" date="2018-11" db="EMBL/GenBank/DDBJ databases">
        <authorList>
            <consortium name="Pathogen Informatics"/>
        </authorList>
    </citation>
    <scope>NUCLEOTIDE SEQUENCE</scope>
</reference>
<proteinExistence type="predicted"/>
<evidence type="ECO:0000313" key="2">
    <source>
        <dbReference type="EMBL" id="VEL34334.1"/>
    </source>
</evidence>
<protein>
    <submittedName>
        <fullName evidence="2">Uncharacterized protein</fullName>
    </submittedName>
</protein>
<dbReference type="AlphaFoldDB" id="A0A3S5C496"/>
<dbReference type="EMBL" id="CAAALY010247461">
    <property type="protein sequence ID" value="VEL34334.1"/>
    <property type="molecule type" value="Genomic_DNA"/>
</dbReference>
<feature type="region of interest" description="Disordered" evidence="1">
    <location>
        <begin position="101"/>
        <end position="161"/>
    </location>
</feature>